<dbReference type="PANTHER" id="PTHR16537">
    <property type="entry name" value="SJOEGREN SYNDROME/SCLERODERMA AUTOANTIGEN 1"/>
    <property type="match status" value="1"/>
</dbReference>
<evidence type="ECO:0000313" key="2">
    <source>
        <dbReference type="EMBL" id="ABO94192.1"/>
    </source>
</evidence>
<dbReference type="InterPro" id="IPR009563">
    <property type="entry name" value="SSSCA1"/>
</dbReference>
<dbReference type="EMBL" id="CP000581">
    <property type="protein sequence ID" value="ABO94192.1"/>
    <property type="molecule type" value="Genomic_DNA"/>
</dbReference>
<dbReference type="Gramene" id="ABO94192">
    <property type="protein sequence ID" value="ABO94192"/>
    <property type="gene ID" value="OSTLU_29015"/>
</dbReference>
<keyword evidence="3" id="KW-1185">Reference proteome</keyword>
<accession>A4RRH1</accession>
<dbReference type="Proteomes" id="UP000001568">
    <property type="component" value="Chromosome 1"/>
</dbReference>
<dbReference type="HOGENOM" id="CLU_1032041_0_0_1"/>
<feature type="compositionally biased region" description="Basic and acidic residues" evidence="1">
    <location>
        <begin position="78"/>
        <end position="90"/>
    </location>
</feature>
<proteinExistence type="predicted"/>
<evidence type="ECO:0000256" key="1">
    <source>
        <dbReference type="SAM" id="MobiDB-lite"/>
    </source>
</evidence>
<organism evidence="2 3">
    <name type="scientific">Ostreococcus lucimarinus (strain CCE9901)</name>
    <dbReference type="NCBI Taxonomy" id="436017"/>
    <lineage>
        <taxon>Eukaryota</taxon>
        <taxon>Viridiplantae</taxon>
        <taxon>Chlorophyta</taxon>
        <taxon>Mamiellophyceae</taxon>
        <taxon>Mamiellales</taxon>
        <taxon>Bathycoccaceae</taxon>
        <taxon>Ostreococcus</taxon>
    </lineage>
</organism>
<sequence>MSDASARIAARLLRGWTLTAERCPVARCGTPLMRERATDATFYCAGGDASVRLDDVEHGARSGAVDAWEAESDEDEDARDRDGARAREVGTSEEEDGDADDARSPSAREDATRIDGGIDGLVLRDGVVDVSGRVAEKMLMGWTLTNDVCPVSSCSAPLVRNRAGESFCVRHEMFVRKGESATRAMGATVSAPKPPPGTAAARDGKSRVGRQSRVDDEIEESSLRTLRALEEKLAQARGALRDETDVDKCRSWLAFIDELHGSMRALSGGI</sequence>
<dbReference type="AlphaFoldDB" id="A4RRH1"/>
<dbReference type="GeneID" id="4999503"/>
<feature type="region of interest" description="Disordered" evidence="1">
    <location>
        <begin position="185"/>
        <end position="216"/>
    </location>
</feature>
<dbReference type="OrthoDB" id="28939at2759"/>
<protein>
    <submittedName>
        <fullName evidence="2">Uncharacterized protein</fullName>
    </submittedName>
</protein>
<dbReference type="InterPro" id="IPR051888">
    <property type="entry name" value="UPF0148_domain"/>
</dbReference>
<reference evidence="2 3" key="1">
    <citation type="journal article" date="2007" name="Proc. Natl. Acad. Sci. U.S.A.">
        <title>The tiny eukaryote Ostreococcus provides genomic insights into the paradox of plankton speciation.</title>
        <authorList>
            <person name="Palenik B."/>
            <person name="Grimwood J."/>
            <person name="Aerts A."/>
            <person name="Rouze P."/>
            <person name="Salamov A."/>
            <person name="Putnam N."/>
            <person name="Dupont C."/>
            <person name="Jorgensen R."/>
            <person name="Derelle E."/>
            <person name="Rombauts S."/>
            <person name="Zhou K."/>
            <person name="Otillar R."/>
            <person name="Merchant S.S."/>
            <person name="Podell S."/>
            <person name="Gaasterland T."/>
            <person name="Napoli C."/>
            <person name="Gendler K."/>
            <person name="Manuell A."/>
            <person name="Tai V."/>
            <person name="Vallon O."/>
            <person name="Piganeau G."/>
            <person name="Jancek S."/>
            <person name="Heijde M."/>
            <person name="Jabbari K."/>
            <person name="Bowler C."/>
            <person name="Lohr M."/>
            <person name="Robbens S."/>
            <person name="Werner G."/>
            <person name="Dubchak I."/>
            <person name="Pazour G.J."/>
            <person name="Ren Q."/>
            <person name="Paulsen I."/>
            <person name="Delwiche C."/>
            <person name="Schmutz J."/>
            <person name="Rokhsar D."/>
            <person name="Van de Peer Y."/>
            <person name="Moreau H."/>
            <person name="Grigoriev I.V."/>
        </authorList>
    </citation>
    <scope>NUCLEOTIDE SEQUENCE [LARGE SCALE GENOMIC DNA]</scope>
    <source>
        <strain evidence="2 3">CCE9901</strain>
    </source>
</reference>
<name>A4RRH1_OSTLU</name>
<dbReference type="Pfam" id="PF06677">
    <property type="entry name" value="Auto_anti-p27"/>
    <property type="match status" value="2"/>
</dbReference>
<dbReference type="PANTHER" id="PTHR16537:SF1">
    <property type="entry name" value="PROTEIN ZNRD2"/>
    <property type="match status" value="1"/>
</dbReference>
<dbReference type="KEGG" id="olu:OSTLU_29015"/>
<gene>
    <name evidence="2" type="ORF">OSTLU_29015</name>
</gene>
<evidence type="ECO:0000313" key="3">
    <source>
        <dbReference type="Proteomes" id="UP000001568"/>
    </source>
</evidence>
<dbReference type="RefSeq" id="XP_001415900.1">
    <property type="nucleotide sequence ID" value="XM_001415863.1"/>
</dbReference>
<feature type="region of interest" description="Disordered" evidence="1">
    <location>
        <begin position="63"/>
        <end position="113"/>
    </location>
</feature>
<feature type="compositionally biased region" description="Acidic residues" evidence="1">
    <location>
        <begin position="68"/>
        <end position="77"/>
    </location>
</feature>
<feature type="compositionally biased region" description="Basic and acidic residues" evidence="1">
    <location>
        <begin position="100"/>
        <end position="113"/>
    </location>
</feature>